<dbReference type="Pfam" id="PF13564">
    <property type="entry name" value="DoxX_2"/>
    <property type="match status" value="1"/>
</dbReference>
<evidence type="ECO:0000313" key="6">
    <source>
        <dbReference type="EMBL" id="GGR37575.1"/>
    </source>
</evidence>
<reference evidence="6" key="1">
    <citation type="journal article" date="2014" name="Int. J. Syst. Evol. Microbiol.">
        <title>Complete genome sequence of Corynebacterium casei LMG S-19264T (=DSM 44701T), isolated from a smear-ripened cheese.</title>
        <authorList>
            <consortium name="US DOE Joint Genome Institute (JGI-PGF)"/>
            <person name="Walter F."/>
            <person name="Albersmeier A."/>
            <person name="Kalinowski J."/>
            <person name="Ruckert C."/>
        </authorList>
    </citation>
    <scope>NUCLEOTIDE SEQUENCE</scope>
    <source>
        <strain evidence="6">JCM 3346</strain>
    </source>
</reference>
<feature type="transmembrane region" description="Helical" evidence="5">
    <location>
        <begin position="98"/>
        <end position="118"/>
    </location>
</feature>
<keyword evidence="2 5" id="KW-0812">Transmembrane</keyword>
<evidence type="ECO:0000256" key="4">
    <source>
        <dbReference type="ARBA" id="ARBA00023136"/>
    </source>
</evidence>
<gene>
    <name evidence="6" type="ORF">GCM10010196_34420</name>
</gene>
<dbReference type="RefSeq" id="WP_189086653.1">
    <property type="nucleotide sequence ID" value="NZ_BMRJ01000007.1"/>
</dbReference>
<sequence>MIIALWVVTGLLAALFAMAGAMKVVTPRERVHERMAWVEEVTAPQLKTIGALEVLGAIGMILPAATGIAPWLTPVAAFGLAIMMAVAVRLHARRHEPVLPSLPLGIAALLVGIGWLVFG</sequence>
<evidence type="ECO:0000313" key="7">
    <source>
        <dbReference type="Proteomes" id="UP000610303"/>
    </source>
</evidence>
<accession>A0A918FHE0</accession>
<dbReference type="InterPro" id="IPR032808">
    <property type="entry name" value="DoxX"/>
</dbReference>
<proteinExistence type="predicted"/>
<evidence type="ECO:0000256" key="1">
    <source>
        <dbReference type="ARBA" id="ARBA00004141"/>
    </source>
</evidence>
<name>A0A918FHE0_AGRME</name>
<evidence type="ECO:0000256" key="5">
    <source>
        <dbReference type="SAM" id="Phobius"/>
    </source>
</evidence>
<comment type="subcellular location">
    <subcellularLocation>
        <location evidence="1">Membrane</location>
        <topology evidence="1">Multi-pass membrane protein</topology>
    </subcellularLocation>
</comment>
<evidence type="ECO:0008006" key="8">
    <source>
        <dbReference type="Google" id="ProtNLM"/>
    </source>
</evidence>
<comment type="caution">
    <text evidence="6">The sequence shown here is derived from an EMBL/GenBank/DDBJ whole genome shotgun (WGS) entry which is preliminary data.</text>
</comment>
<feature type="transmembrane region" description="Helical" evidence="5">
    <location>
        <begin position="68"/>
        <end position="86"/>
    </location>
</feature>
<dbReference type="GO" id="GO:0016020">
    <property type="term" value="C:membrane"/>
    <property type="evidence" value="ECO:0007669"/>
    <property type="project" value="UniProtKB-SubCell"/>
</dbReference>
<keyword evidence="3 5" id="KW-1133">Transmembrane helix</keyword>
<evidence type="ECO:0000256" key="2">
    <source>
        <dbReference type="ARBA" id="ARBA00022692"/>
    </source>
</evidence>
<organism evidence="6 7">
    <name type="scientific">Agromyces mediolanus</name>
    <name type="common">Corynebacterium mediolanum</name>
    <dbReference type="NCBI Taxonomy" id="41986"/>
    <lineage>
        <taxon>Bacteria</taxon>
        <taxon>Bacillati</taxon>
        <taxon>Actinomycetota</taxon>
        <taxon>Actinomycetes</taxon>
        <taxon>Micrococcales</taxon>
        <taxon>Microbacteriaceae</taxon>
        <taxon>Agromyces</taxon>
    </lineage>
</organism>
<dbReference type="Proteomes" id="UP000610303">
    <property type="component" value="Unassembled WGS sequence"/>
</dbReference>
<protein>
    <recommendedName>
        <fullName evidence="8">DoxX family protein</fullName>
    </recommendedName>
</protein>
<keyword evidence="7" id="KW-1185">Reference proteome</keyword>
<dbReference type="EMBL" id="BMRJ01000007">
    <property type="protein sequence ID" value="GGR37575.1"/>
    <property type="molecule type" value="Genomic_DNA"/>
</dbReference>
<keyword evidence="4 5" id="KW-0472">Membrane</keyword>
<reference evidence="6" key="2">
    <citation type="submission" date="2020-09" db="EMBL/GenBank/DDBJ databases">
        <authorList>
            <person name="Sun Q."/>
            <person name="Ohkuma M."/>
        </authorList>
    </citation>
    <scope>NUCLEOTIDE SEQUENCE</scope>
    <source>
        <strain evidence="6">JCM 3346</strain>
    </source>
</reference>
<dbReference type="AlphaFoldDB" id="A0A918FHE0"/>
<evidence type="ECO:0000256" key="3">
    <source>
        <dbReference type="ARBA" id="ARBA00022989"/>
    </source>
</evidence>